<evidence type="ECO:0008006" key="3">
    <source>
        <dbReference type="Google" id="ProtNLM"/>
    </source>
</evidence>
<protein>
    <recommendedName>
        <fullName evidence="3">Transmembrane protein 222</fullName>
    </recommendedName>
</protein>
<dbReference type="EMBL" id="HBIB01044618">
    <property type="protein sequence ID" value="CAE0266824.1"/>
    <property type="molecule type" value="Transcribed_RNA"/>
</dbReference>
<dbReference type="PANTHER" id="PTHR20921">
    <property type="entry name" value="TRANSMEMBRANE PROTEIN 222"/>
    <property type="match status" value="1"/>
</dbReference>
<keyword evidence="1" id="KW-1133">Transmembrane helix</keyword>
<feature type="transmembrane region" description="Helical" evidence="1">
    <location>
        <begin position="150"/>
        <end position="169"/>
    </location>
</feature>
<keyword evidence="1" id="KW-0472">Membrane</keyword>
<keyword evidence="1" id="KW-0812">Transmembrane</keyword>
<accession>A0A7S3GI38</accession>
<dbReference type="Pfam" id="PF05608">
    <property type="entry name" value="RTE1"/>
    <property type="match status" value="2"/>
</dbReference>
<evidence type="ECO:0000256" key="1">
    <source>
        <dbReference type="SAM" id="Phobius"/>
    </source>
</evidence>
<dbReference type="PANTHER" id="PTHR20921:SF0">
    <property type="entry name" value="TRANSMEMBRANE PROTEIN 222"/>
    <property type="match status" value="1"/>
</dbReference>
<reference evidence="2" key="1">
    <citation type="submission" date="2021-01" db="EMBL/GenBank/DDBJ databases">
        <authorList>
            <person name="Corre E."/>
            <person name="Pelletier E."/>
            <person name="Niang G."/>
            <person name="Scheremetjew M."/>
            <person name="Finn R."/>
            <person name="Kale V."/>
            <person name="Holt S."/>
            <person name="Cochrane G."/>
            <person name="Meng A."/>
            <person name="Brown T."/>
            <person name="Cohen L."/>
        </authorList>
    </citation>
    <scope>NUCLEOTIDE SEQUENCE</scope>
    <source>
        <strain evidence="2">NIES-2562</strain>
    </source>
</reference>
<dbReference type="InterPro" id="IPR008496">
    <property type="entry name" value="TMEM222/RTE1"/>
</dbReference>
<sequence length="171" mass="19372">MVKPTRKDINEKRAKFPFCVVWTPLPMISWLLPFIGHVGIASSDGKIHDFAGPYHVGVDDMAFGSPTKYWLLDDINDADHYDQAIAEADEIYSRRMHNLCCDNCHSHVAQAFNIMGYKGKREWTMVSVFWYLTKKSHYCRPLAGSAFRTYAGFIIIASIILSLSFGLGFGL</sequence>
<dbReference type="AlphaFoldDB" id="A0A7S3GI38"/>
<proteinExistence type="predicted"/>
<name>A0A7S3GI38_9EUKA</name>
<organism evidence="2">
    <name type="scientific">Palpitomonas bilix</name>
    <dbReference type="NCBI Taxonomy" id="652834"/>
    <lineage>
        <taxon>Eukaryota</taxon>
        <taxon>Eukaryota incertae sedis</taxon>
    </lineage>
</organism>
<gene>
    <name evidence="2" type="ORF">PBIL07802_LOCUS29166</name>
</gene>
<evidence type="ECO:0000313" key="2">
    <source>
        <dbReference type="EMBL" id="CAE0266824.1"/>
    </source>
</evidence>